<dbReference type="EMBL" id="PXZM01000055">
    <property type="protein sequence ID" value="PSJ86620.1"/>
    <property type="molecule type" value="Genomic_DNA"/>
</dbReference>
<organism evidence="2 3">
    <name type="scientific">Brevibacillus fortis</name>
    <dbReference type="NCBI Taxonomy" id="2126352"/>
    <lineage>
        <taxon>Bacteria</taxon>
        <taxon>Bacillati</taxon>
        <taxon>Bacillota</taxon>
        <taxon>Bacilli</taxon>
        <taxon>Bacillales</taxon>
        <taxon>Paenibacillaceae</taxon>
        <taxon>Brevibacillus</taxon>
    </lineage>
</organism>
<dbReference type="Proteomes" id="UP000240419">
    <property type="component" value="Unassembled WGS sequence"/>
</dbReference>
<dbReference type="RefSeq" id="WP_106841887.1">
    <property type="nucleotide sequence ID" value="NZ_JBCNIW010000007.1"/>
</dbReference>
<accession>A0A2P7UI40</accession>
<name>A0A2P7UI40_9BACL</name>
<feature type="region of interest" description="Disordered" evidence="1">
    <location>
        <begin position="253"/>
        <end position="275"/>
    </location>
</feature>
<evidence type="ECO:0000313" key="2">
    <source>
        <dbReference type="EMBL" id="PSJ86620.1"/>
    </source>
</evidence>
<protein>
    <submittedName>
        <fullName evidence="2">Uncharacterized protein</fullName>
    </submittedName>
</protein>
<dbReference type="OrthoDB" id="9795163at2"/>
<keyword evidence="3" id="KW-1185">Reference proteome</keyword>
<evidence type="ECO:0000313" key="3">
    <source>
        <dbReference type="Proteomes" id="UP000240419"/>
    </source>
</evidence>
<sequence>MEPKAEKKYEADMYEPIRNYFVAQGYDVFGEVKHCDLTAIKGEELIIVEFKRNLSVELLIQATKRQRYTDFVYMAIPKPKYKLFSKKWQDICYLVRRLELGLILVSFPKRGAAVMEVNISPGPFDRVKSKQFNQKKRNRIIEEMRGRYGDYNVGGSYQTKLMTAYKQSCIQIATLLQQHGPLSPKLLKSKGAGEKTSSILIQNHYGWFKRVQRGLYAITPTGEREIAEYPELIAYYREQAEEIHDSLSLDAELSSSSTIKAQTRKKKQRQPAVKE</sequence>
<comment type="caution">
    <text evidence="2">The sequence shown here is derived from an EMBL/GenBank/DDBJ whole genome shotgun (WGS) entry which is preliminary data.</text>
</comment>
<dbReference type="Pfam" id="PF09929">
    <property type="entry name" value="DUF2161"/>
    <property type="match status" value="1"/>
</dbReference>
<dbReference type="InterPro" id="IPR018679">
    <property type="entry name" value="DUF2161"/>
</dbReference>
<gene>
    <name evidence="2" type="ORF">C7R93_28125</name>
</gene>
<evidence type="ECO:0000256" key="1">
    <source>
        <dbReference type="SAM" id="MobiDB-lite"/>
    </source>
</evidence>
<proteinExistence type="predicted"/>
<dbReference type="AlphaFoldDB" id="A0A2P7UI40"/>
<reference evidence="2 3" key="1">
    <citation type="submission" date="2018-03" db="EMBL/GenBank/DDBJ databases">
        <title>Brevisbacillus phylogenomics.</title>
        <authorList>
            <person name="Dunlap C."/>
        </authorList>
    </citation>
    <scope>NUCLEOTIDE SEQUENCE [LARGE SCALE GENOMIC DNA]</scope>
    <source>
        <strain evidence="2 3">NRRL NRS-1210</strain>
    </source>
</reference>